<evidence type="ECO:0000256" key="1">
    <source>
        <dbReference type="SAM" id="MobiDB-lite"/>
    </source>
</evidence>
<dbReference type="Pfam" id="PF19590">
    <property type="entry name" value="TrbL_3"/>
    <property type="match status" value="1"/>
</dbReference>
<name>L9ZEL6_NATA2</name>
<evidence type="ECO:0000313" key="4">
    <source>
        <dbReference type="Proteomes" id="UP000011511"/>
    </source>
</evidence>
<feature type="transmembrane region" description="Helical" evidence="2">
    <location>
        <begin position="120"/>
        <end position="145"/>
    </location>
</feature>
<feature type="transmembrane region" description="Helical" evidence="2">
    <location>
        <begin position="157"/>
        <end position="175"/>
    </location>
</feature>
<sequence>MKRRNITILFAALVLLSGIPGAVASDHTDNTTATPAPGDGDGNDDGNSGIVEVLNELLEEFESISGSWDATLEEILIAVFFHPFKFLAQRLIQTVSILLTNTPTVHPNPAVEEIHQQTLFISYLLSGLVFTAAGLLHMIGPILGVSYQQVRKILPRVIVALVFGTVSLPLLQYAVDFSDALTLAFVPDGLTASIQQMTGLGVGLALIYVINAILLLAIAALFVIRAVYIMLGAAISPLLALMWSTPGAKKYADTFISGWFAALLIAPLDMLALRFSLALMQGQGANWIQPVSNWVIGVASLLLLLIIPYQVWSASQTALGFAYGIGNTIKKQVVSNRNPTYPIGFLPPEERIRLIKHRLRHGKEPLTGNTINEDNERGGGR</sequence>
<feature type="transmembrane region" description="Helical" evidence="2">
    <location>
        <begin position="291"/>
        <end position="312"/>
    </location>
</feature>
<evidence type="ECO:0000256" key="2">
    <source>
        <dbReference type="SAM" id="Phobius"/>
    </source>
</evidence>
<accession>L9ZEL6</accession>
<keyword evidence="2" id="KW-0472">Membrane</keyword>
<evidence type="ECO:0000313" key="3">
    <source>
        <dbReference type="EMBL" id="ELY83618.1"/>
    </source>
</evidence>
<keyword evidence="2" id="KW-0812">Transmembrane</keyword>
<feature type="region of interest" description="Disordered" evidence="1">
    <location>
        <begin position="26"/>
        <end position="45"/>
    </location>
</feature>
<gene>
    <name evidence="3" type="ORF">C485_17737</name>
</gene>
<dbReference type="AlphaFoldDB" id="L9ZEL6"/>
<evidence type="ECO:0008006" key="5">
    <source>
        <dbReference type="Google" id="ProtNLM"/>
    </source>
</evidence>
<keyword evidence="2" id="KW-1133">Transmembrane helix</keyword>
<reference evidence="3 4" key="1">
    <citation type="journal article" date="2014" name="PLoS Genet.">
        <title>Phylogenetically driven sequencing of extremely halophilic archaea reveals strategies for static and dynamic osmo-response.</title>
        <authorList>
            <person name="Becker E.A."/>
            <person name="Seitzer P.M."/>
            <person name="Tritt A."/>
            <person name="Larsen D."/>
            <person name="Krusor M."/>
            <person name="Yao A.I."/>
            <person name="Wu D."/>
            <person name="Madern D."/>
            <person name="Eisen J.A."/>
            <person name="Darling A.E."/>
            <person name="Facciotti M.T."/>
        </authorList>
    </citation>
    <scope>NUCLEOTIDE SEQUENCE [LARGE SCALE GENOMIC DNA]</scope>
    <source>
        <strain evidence="3 4">JCM 12890</strain>
    </source>
</reference>
<dbReference type="EMBL" id="AOIK01000043">
    <property type="protein sequence ID" value="ELY83618.1"/>
    <property type="molecule type" value="Genomic_DNA"/>
</dbReference>
<dbReference type="InterPro" id="IPR045782">
    <property type="entry name" value="TrbL_3"/>
</dbReference>
<keyword evidence="4" id="KW-1185">Reference proteome</keyword>
<dbReference type="Proteomes" id="UP000011511">
    <property type="component" value="Unassembled WGS sequence"/>
</dbReference>
<feature type="transmembrane region" description="Helical" evidence="2">
    <location>
        <begin position="195"/>
        <end position="219"/>
    </location>
</feature>
<proteinExistence type="predicted"/>
<protein>
    <recommendedName>
        <fullName evidence="5">Conjugal transfer protein TrbL</fullName>
    </recommendedName>
</protein>
<dbReference type="RefSeq" id="WP_007110762.1">
    <property type="nucleotide sequence ID" value="NZ_AOIK01000043.1"/>
</dbReference>
<comment type="caution">
    <text evidence="3">The sequence shown here is derived from an EMBL/GenBank/DDBJ whole genome shotgun (WGS) entry which is preliminary data.</text>
</comment>
<feature type="transmembrane region" description="Helical" evidence="2">
    <location>
        <begin position="256"/>
        <end position="279"/>
    </location>
</feature>
<organism evidence="3 4">
    <name type="scientific">Natrinema altunense (strain JCM 12890 / CGMCC 1.3731 / AJ2)</name>
    <dbReference type="NCBI Taxonomy" id="1227494"/>
    <lineage>
        <taxon>Archaea</taxon>
        <taxon>Methanobacteriati</taxon>
        <taxon>Methanobacteriota</taxon>
        <taxon>Stenosarchaea group</taxon>
        <taxon>Halobacteria</taxon>
        <taxon>Halobacteriales</taxon>
        <taxon>Natrialbaceae</taxon>
        <taxon>Natrinema</taxon>
    </lineage>
</organism>
<feature type="transmembrane region" description="Helical" evidence="2">
    <location>
        <begin position="226"/>
        <end position="244"/>
    </location>
</feature>